<dbReference type="InterPro" id="IPR009003">
    <property type="entry name" value="Peptidase_S1_PA"/>
</dbReference>
<evidence type="ECO:0000313" key="3">
    <source>
        <dbReference type="Proteomes" id="UP000320176"/>
    </source>
</evidence>
<evidence type="ECO:0000313" key="2">
    <source>
        <dbReference type="EMBL" id="TWT92059.1"/>
    </source>
</evidence>
<feature type="chain" id="PRO_5022936475" description="Trypsin" evidence="1">
    <location>
        <begin position="21"/>
        <end position="624"/>
    </location>
</feature>
<comment type="caution">
    <text evidence="2">The sequence shown here is derived from an EMBL/GenBank/DDBJ whole genome shotgun (WGS) entry which is preliminary data.</text>
</comment>
<accession>A0A5C5ZXR2</accession>
<keyword evidence="1" id="KW-0732">Signal</keyword>
<gene>
    <name evidence="2" type="ORF">Pla52n_63560</name>
</gene>
<evidence type="ECO:0008006" key="4">
    <source>
        <dbReference type="Google" id="ProtNLM"/>
    </source>
</evidence>
<proteinExistence type="predicted"/>
<name>A0A5C5ZXR2_9BACT</name>
<sequence precursor="true">MSFRPLFAIFCVFLTSVVSAQTRKWTSTSGTSVVATLVSQTADSVSLQISGRPPIVVPIDKLIEADRKHAQSLWFDQQDQQQYQQVVEHLRSIGERPKTVERLMIEMHNAIPESPYAGLWAAVALSHGSNEHVRASVILKSVVQRIEKQREIDPERHRMTLASANNNLAVCLIKSKRGDSAAAKLVEAIESCPQVPAVVRSNAHLLNEATSGLSPVVFSPNGRTKLLRALATANSPGSGTEMQGLHYSLDFDLPESFNGAQKISGIDSPRSDLMLLAQGTGFVVAPGLVLTSRQVVETTNYNGPKLLTIVTNPSASTWRSELVESVKIHGVKRYATSATIASYNSGSTAYFTNYVYIPLASGHSDAELAALVVPNLNVSPLEIAKSSPVSGSDLQIVGYGRGKDAITSGLQVERGVVVGNSTTSVSSLSPLTSSFGNSRVMQTTARVMGGNRGAPITDKDNNVVGIAFDTPAGGTNAAGWFFGASELRRWFYKNVQTASILDPDPQKSPAERDAALRSATIPVFCWGLRGPSSQQVFSRLTDSSRLNGSVYIRDGWCVACDGTGFFDCPNKLCNKGAVAGRASRQLGTTVDGTPIRGSTVTREVCPTCRGRGIEPCPHCKGGRL</sequence>
<dbReference type="AlphaFoldDB" id="A0A5C5ZXR2"/>
<dbReference type="Gene3D" id="2.40.10.10">
    <property type="entry name" value="Trypsin-like serine proteases"/>
    <property type="match status" value="2"/>
</dbReference>
<dbReference type="SUPFAM" id="SSF50494">
    <property type="entry name" value="Trypsin-like serine proteases"/>
    <property type="match status" value="1"/>
</dbReference>
<dbReference type="Gene3D" id="2.30.30.700">
    <property type="entry name" value="SLA1 homology domain 1"/>
    <property type="match status" value="1"/>
</dbReference>
<dbReference type="EMBL" id="SJPN01000012">
    <property type="protein sequence ID" value="TWT92059.1"/>
    <property type="molecule type" value="Genomic_DNA"/>
</dbReference>
<evidence type="ECO:0000256" key="1">
    <source>
        <dbReference type="SAM" id="SignalP"/>
    </source>
</evidence>
<dbReference type="OrthoDB" id="243022at2"/>
<protein>
    <recommendedName>
        <fullName evidence="4">Trypsin</fullName>
    </recommendedName>
</protein>
<organism evidence="2 3">
    <name type="scientific">Stieleria varia</name>
    <dbReference type="NCBI Taxonomy" id="2528005"/>
    <lineage>
        <taxon>Bacteria</taxon>
        <taxon>Pseudomonadati</taxon>
        <taxon>Planctomycetota</taxon>
        <taxon>Planctomycetia</taxon>
        <taxon>Pirellulales</taxon>
        <taxon>Pirellulaceae</taxon>
        <taxon>Stieleria</taxon>
    </lineage>
</organism>
<feature type="signal peptide" evidence="1">
    <location>
        <begin position="1"/>
        <end position="20"/>
    </location>
</feature>
<reference evidence="2 3" key="1">
    <citation type="submission" date="2019-02" db="EMBL/GenBank/DDBJ databases">
        <title>Deep-cultivation of Planctomycetes and their phenomic and genomic characterization uncovers novel biology.</title>
        <authorList>
            <person name="Wiegand S."/>
            <person name="Jogler M."/>
            <person name="Boedeker C."/>
            <person name="Pinto D."/>
            <person name="Vollmers J."/>
            <person name="Rivas-Marin E."/>
            <person name="Kohn T."/>
            <person name="Peeters S.H."/>
            <person name="Heuer A."/>
            <person name="Rast P."/>
            <person name="Oberbeckmann S."/>
            <person name="Bunk B."/>
            <person name="Jeske O."/>
            <person name="Meyerdierks A."/>
            <person name="Storesund J.E."/>
            <person name="Kallscheuer N."/>
            <person name="Luecker S."/>
            <person name="Lage O.M."/>
            <person name="Pohl T."/>
            <person name="Merkel B.J."/>
            <person name="Hornburger P."/>
            <person name="Mueller R.-W."/>
            <person name="Bruemmer F."/>
            <person name="Labrenz M."/>
            <person name="Spormann A.M."/>
            <person name="Op Den Camp H."/>
            <person name="Overmann J."/>
            <person name="Amann R."/>
            <person name="Jetten M.S.M."/>
            <person name="Mascher T."/>
            <person name="Medema M.H."/>
            <person name="Devos D.P."/>
            <person name="Kaster A.-K."/>
            <person name="Ovreas L."/>
            <person name="Rohde M."/>
            <person name="Galperin M.Y."/>
            <person name="Jogler C."/>
        </authorList>
    </citation>
    <scope>NUCLEOTIDE SEQUENCE [LARGE SCALE GENOMIC DNA]</scope>
    <source>
        <strain evidence="2 3">Pla52n</strain>
    </source>
</reference>
<dbReference type="InterPro" id="IPR043504">
    <property type="entry name" value="Peptidase_S1_PA_chymotrypsin"/>
</dbReference>
<dbReference type="Proteomes" id="UP000320176">
    <property type="component" value="Unassembled WGS sequence"/>
</dbReference>
<dbReference type="Pfam" id="PF13365">
    <property type="entry name" value="Trypsin_2"/>
    <property type="match status" value="1"/>
</dbReference>
<keyword evidence="3" id="KW-1185">Reference proteome</keyword>